<name>A0AAV9J3B8_9PEZI</name>
<dbReference type="SUPFAM" id="SSF51735">
    <property type="entry name" value="NAD(P)-binding Rossmann-fold domains"/>
    <property type="match status" value="1"/>
</dbReference>
<keyword evidence="2" id="KW-0560">Oxidoreductase</keyword>
<dbReference type="PANTHER" id="PTHR42760">
    <property type="entry name" value="SHORT-CHAIN DEHYDROGENASES/REDUCTASES FAMILY MEMBER"/>
    <property type="match status" value="1"/>
</dbReference>
<evidence type="ECO:0000256" key="1">
    <source>
        <dbReference type="ARBA" id="ARBA00006484"/>
    </source>
</evidence>
<dbReference type="GO" id="GO:0048038">
    <property type="term" value="F:quinone binding"/>
    <property type="evidence" value="ECO:0007669"/>
    <property type="project" value="TreeGrafter"/>
</dbReference>
<evidence type="ECO:0000313" key="4">
    <source>
        <dbReference type="Proteomes" id="UP001324427"/>
    </source>
</evidence>
<evidence type="ECO:0000313" key="3">
    <source>
        <dbReference type="EMBL" id="KAK4539355.1"/>
    </source>
</evidence>
<dbReference type="PANTHER" id="PTHR42760:SF83">
    <property type="entry name" value="(3R)-3-HYDROXYACYL-COA DEHYDROGENASE"/>
    <property type="match status" value="1"/>
</dbReference>
<gene>
    <name evidence="3" type="ORF">LTR36_011012</name>
</gene>
<dbReference type="Proteomes" id="UP001324427">
    <property type="component" value="Unassembled WGS sequence"/>
</dbReference>
<dbReference type="GO" id="GO:0016616">
    <property type="term" value="F:oxidoreductase activity, acting on the CH-OH group of donors, NAD or NADP as acceptor"/>
    <property type="evidence" value="ECO:0007669"/>
    <property type="project" value="TreeGrafter"/>
</dbReference>
<dbReference type="GO" id="GO:0006633">
    <property type="term" value="P:fatty acid biosynthetic process"/>
    <property type="evidence" value="ECO:0007669"/>
    <property type="project" value="TreeGrafter"/>
</dbReference>
<proteinExistence type="inferred from homology"/>
<comment type="similarity">
    <text evidence="1">Belongs to the short-chain dehydrogenases/reductases (SDR) family.</text>
</comment>
<sequence length="246" mass="26360">MSIIEKSNPLNLQYRVCIVTSASSPLGVIVCKTLLKANALVLGIDSRPKDHSLNAALGTHFQFEQCDVYDEGTPERIVAAAAKKFGVERLDALVNIVEEGKTASLEGLRSFSEVVGKAMAQEGRGSIITVLGSEAVLGDTFEPATALTKDIASQHQKRGIRCNIILPQDTSGEDEQSADAYEEAKTQMKALMKTEKIAKDVPSASESKQTAARFYDIGNLTLYLAGDMSEGIAGRVVRLDGSHCAL</sequence>
<accession>A0AAV9J3B8</accession>
<dbReference type="AlphaFoldDB" id="A0AAV9J3B8"/>
<dbReference type="InterPro" id="IPR036291">
    <property type="entry name" value="NAD(P)-bd_dom_sf"/>
</dbReference>
<keyword evidence="4" id="KW-1185">Reference proteome</keyword>
<protein>
    <recommendedName>
        <fullName evidence="5">NAD(P)-binding protein</fullName>
    </recommendedName>
</protein>
<comment type="caution">
    <text evidence="3">The sequence shown here is derived from an EMBL/GenBank/DDBJ whole genome shotgun (WGS) entry which is preliminary data.</text>
</comment>
<evidence type="ECO:0000256" key="2">
    <source>
        <dbReference type="ARBA" id="ARBA00023002"/>
    </source>
</evidence>
<dbReference type="InterPro" id="IPR002347">
    <property type="entry name" value="SDR_fam"/>
</dbReference>
<reference evidence="3 4" key="1">
    <citation type="submission" date="2021-11" db="EMBL/GenBank/DDBJ databases">
        <title>Black yeast isolated from Biological Soil Crust.</title>
        <authorList>
            <person name="Kurbessoian T."/>
        </authorList>
    </citation>
    <scope>NUCLEOTIDE SEQUENCE [LARGE SCALE GENOMIC DNA]</scope>
    <source>
        <strain evidence="3 4">CCFEE 5522</strain>
    </source>
</reference>
<organism evidence="3 4">
    <name type="scientific">Oleoguttula mirabilis</name>
    <dbReference type="NCBI Taxonomy" id="1507867"/>
    <lineage>
        <taxon>Eukaryota</taxon>
        <taxon>Fungi</taxon>
        <taxon>Dikarya</taxon>
        <taxon>Ascomycota</taxon>
        <taxon>Pezizomycotina</taxon>
        <taxon>Dothideomycetes</taxon>
        <taxon>Dothideomycetidae</taxon>
        <taxon>Mycosphaerellales</taxon>
        <taxon>Teratosphaeriaceae</taxon>
        <taxon>Oleoguttula</taxon>
    </lineage>
</organism>
<dbReference type="EMBL" id="JAVFHQ010000099">
    <property type="protein sequence ID" value="KAK4539355.1"/>
    <property type="molecule type" value="Genomic_DNA"/>
</dbReference>
<dbReference type="Pfam" id="PF13561">
    <property type="entry name" value="adh_short_C2"/>
    <property type="match status" value="1"/>
</dbReference>
<evidence type="ECO:0008006" key="5">
    <source>
        <dbReference type="Google" id="ProtNLM"/>
    </source>
</evidence>
<dbReference type="Gene3D" id="3.40.50.720">
    <property type="entry name" value="NAD(P)-binding Rossmann-like Domain"/>
    <property type="match status" value="2"/>
</dbReference>